<sequence length="117" mass="13210">MLNNIPRPWRPDRTDAAARPGPRRKRDAVAHPKRSRAARRSQRLHPARRTGSRPIEKQASDWQAQALKDVNRFSNIQTQHNREYGTTDSDSVETPQSLPTSPLISGPVVTPRTADDL</sequence>
<evidence type="ECO:0000256" key="1">
    <source>
        <dbReference type="SAM" id="MobiDB-lite"/>
    </source>
</evidence>
<feature type="region of interest" description="Disordered" evidence="1">
    <location>
        <begin position="1"/>
        <end position="117"/>
    </location>
</feature>
<comment type="caution">
    <text evidence="2">The sequence shown here is derived from an EMBL/GenBank/DDBJ whole genome shotgun (WGS) entry which is preliminary data.</text>
</comment>
<evidence type="ECO:0000313" key="2">
    <source>
        <dbReference type="EMBL" id="KAJ1180669.1"/>
    </source>
</evidence>
<organism evidence="2 3">
    <name type="scientific">Pleurodeles waltl</name>
    <name type="common">Iberian ribbed newt</name>
    <dbReference type="NCBI Taxonomy" id="8319"/>
    <lineage>
        <taxon>Eukaryota</taxon>
        <taxon>Metazoa</taxon>
        <taxon>Chordata</taxon>
        <taxon>Craniata</taxon>
        <taxon>Vertebrata</taxon>
        <taxon>Euteleostomi</taxon>
        <taxon>Amphibia</taxon>
        <taxon>Batrachia</taxon>
        <taxon>Caudata</taxon>
        <taxon>Salamandroidea</taxon>
        <taxon>Salamandridae</taxon>
        <taxon>Pleurodelinae</taxon>
        <taxon>Pleurodeles</taxon>
    </lineage>
</organism>
<feature type="compositionally biased region" description="Basic residues" evidence="1">
    <location>
        <begin position="21"/>
        <end position="51"/>
    </location>
</feature>
<protein>
    <submittedName>
        <fullName evidence="2">Uncharacterized protein</fullName>
    </submittedName>
</protein>
<keyword evidence="3" id="KW-1185">Reference proteome</keyword>
<gene>
    <name evidence="2" type="ORF">NDU88_005887</name>
</gene>
<evidence type="ECO:0000313" key="3">
    <source>
        <dbReference type="Proteomes" id="UP001066276"/>
    </source>
</evidence>
<dbReference type="Proteomes" id="UP001066276">
    <property type="component" value="Chromosome 3_2"/>
</dbReference>
<name>A0AAV7TXV9_PLEWA</name>
<proteinExistence type="predicted"/>
<dbReference type="EMBL" id="JANPWB010000006">
    <property type="protein sequence ID" value="KAJ1180669.1"/>
    <property type="molecule type" value="Genomic_DNA"/>
</dbReference>
<accession>A0AAV7TXV9</accession>
<feature type="compositionally biased region" description="Polar residues" evidence="1">
    <location>
        <begin position="86"/>
        <end position="103"/>
    </location>
</feature>
<reference evidence="2" key="1">
    <citation type="journal article" date="2022" name="bioRxiv">
        <title>Sequencing and chromosome-scale assembly of the giantPleurodeles waltlgenome.</title>
        <authorList>
            <person name="Brown T."/>
            <person name="Elewa A."/>
            <person name="Iarovenko S."/>
            <person name="Subramanian E."/>
            <person name="Araus A.J."/>
            <person name="Petzold A."/>
            <person name="Susuki M."/>
            <person name="Suzuki K.-i.T."/>
            <person name="Hayashi T."/>
            <person name="Toyoda A."/>
            <person name="Oliveira C."/>
            <person name="Osipova E."/>
            <person name="Leigh N.D."/>
            <person name="Simon A."/>
            <person name="Yun M.H."/>
        </authorList>
    </citation>
    <scope>NUCLEOTIDE SEQUENCE</scope>
    <source>
        <strain evidence="2">20211129_DDA</strain>
        <tissue evidence="2">Liver</tissue>
    </source>
</reference>
<dbReference type="AlphaFoldDB" id="A0AAV7TXV9"/>